<evidence type="ECO:0000256" key="6">
    <source>
        <dbReference type="SAM" id="MobiDB-lite"/>
    </source>
</evidence>
<dbReference type="PANTHER" id="PTHR12546:SF33">
    <property type="entry name" value="SPERM VESICLE FUSION PROTEIN FER-1"/>
    <property type="match status" value="1"/>
</dbReference>
<feature type="domain" description="C2" evidence="8">
    <location>
        <begin position="69"/>
        <end position="189"/>
    </location>
</feature>
<evidence type="ECO:0000256" key="5">
    <source>
        <dbReference type="ARBA" id="ARBA00023136"/>
    </source>
</evidence>
<proteinExistence type="predicted"/>
<feature type="domain" description="C2" evidence="8">
    <location>
        <begin position="945"/>
        <end position="1072"/>
    </location>
</feature>
<reference evidence="9" key="1">
    <citation type="submission" date="2014-11" db="EMBL/GenBank/DDBJ databases">
        <authorList>
            <person name="Otto D Thomas"/>
            <person name="Naeem Raeece"/>
        </authorList>
    </citation>
    <scope>NUCLEOTIDE SEQUENCE</scope>
</reference>
<dbReference type="PROSITE" id="PS50004">
    <property type="entry name" value="C2"/>
    <property type="match status" value="3"/>
</dbReference>
<dbReference type="Gene3D" id="2.60.40.150">
    <property type="entry name" value="C2 domain"/>
    <property type="match status" value="3"/>
</dbReference>
<dbReference type="GO" id="GO:0016020">
    <property type="term" value="C:membrane"/>
    <property type="evidence" value="ECO:0007669"/>
    <property type="project" value="UniProtKB-SubCell"/>
</dbReference>
<dbReference type="InterPro" id="IPR000008">
    <property type="entry name" value="C2_dom"/>
</dbReference>
<feature type="region of interest" description="Disordered" evidence="6">
    <location>
        <begin position="40"/>
        <end position="59"/>
    </location>
</feature>
<name>A0A0G4HX89_9ALVE</name>
<evidence type="ECO:0000256" key="3">
    <source>
        <dbReference type="ARBA" id="ARBA00022737"/>
    </source>
</evidence>
<dbReference type="SUPFAM" id="SSF49562">
    <property type="entry name" value="C2 domain (Calcium/lipid-binding domain, CaLB)"/>
    <property type="match status" value="3"/>
</dbReference>
<dbReference type="EMBL" id="CDMZ01004236">
    <property type="protein sequence ID" value="CEM49113.1"/>
    <property type="molecule type" value="Genomic_DNA"/>
</dbReference>
<keyword evidence="2 7" id="KW-0812">Transmembrane</keyword>
<organism evidence="9">
    <name type="scientific">Chromera velia CCMP2878</name>
    <dbReference type="NCBI Taxonomy" id="1169474"/>
    <lineage>
        <taxon>Eukaryota</taxon>
        <taxon>Sar</taxon>
        <taxon>Alveolata</taxon>
        <taxon>Colpodellida</taxon>
        <taxon>Chromeraceae</taxon>
        <taxon>Chromera</taxon>
    </lineage>
</organism>
<sequence>MDAVAVVNRKKTHQVAKKWLNLVDGEDPETKGQLRVTVFAVGPGQTPPSPDDIGNEEEDAENKNLQTLDAALLQQGGDGERKVKDGSKLFHLNVTVFKVEDLSNTPNGDLPNPFVTCEFAGFRLSSTNASQSNSHMFNETFRMPVVTPVVEDSVIVRLWDSHAGQQELIAQGRLSFDGLKLNALGTKWFNFYGFDKREGVDFQQAFVEKLERQGDLLPAQTIPSQVGDEPPGVPCCILADVYEVTGLPGQRLSVSVSVGPNTGVTQKVPRNEKTDSFVFSEKQGRVPQMAMQVPMEESQQWDVIVSVYAEGKGALRREQRIGYKKIQMNKIPLYANDYARPPVWVPLKTMPHINAKVGFVICRRLNIVSQEFEVRCYVYSARELTIDSGALPSPSVSGNTAAANELVPQWIMLRGGKSAGRRVGDILVCLDVVQQKDADRYPPQSLWPDRKICTLHFSLYGLRDLHHLTKDFYERRLRQTQKVSTQDTDLFGMLFGIQQKSDAREVSTPVVQLSVSSFADVSRKAGLNILEIPFTGENKALPAASKEWRTEAGSSFDFFSVHKMEVELPEDPVFDPRLSIRVFDGKAKAKNLVGERTERLFPLMPWLTPDEVEAASSVLEAREDFHSSIDLKKLGGVQRGAKGTLKAGGKINLAATVMKEADQGLKQELEEERRKRVEKMLGGASEVEKIFAGSSLLPSGLPEVLQTAYKATILKSMGSSSLEVPVDNMFALNVKIPHRFVVTADGAEISRNKQTDKAARPSVYGTLEEYLSGQMSHSIDGSVSKYALDTKKFPKKFRDKKELPGLVRVRLYVIRAMALAAKDSGGTSDPFLQIVYGNIVDNGRSAAKEKTLAPQFYRVFEKDVSLPEQTRLDIQVWDRNEGAHNDRLIGATSVDLETRWFSSEWRDMMQRLDVPTEYRTLYDSFFSRHSTGTVELWLELLDASRASEIPRSHLKEPAPIQIEIRLVVWGTKRLKLVDGDHTDGQIKAALDCRNFSGKEAATQETDVHYSSTDGNTEYNWRMRWSNIDCPVDACVLQISAWDFNNLTESVFIGEVNLELNRYVEKVARDLVSLNFDSELTLINSQVPEGGSRPTQEEVGAVQVSLQVSTSTSVSWYLFFDLRKIFSEIFDHCAPQVLFGFALSAYLCLVDSIFVVSGAEFEAFSSSSSQVMTQSEANSRKVGLGRDEPNRDPKLMVPLEGRGWDELFTGFNFGFDFGPLWFRLRLVFCVFLLIGIMLILFLYPALAFQQA</sequence>
<dbReference type="SMART" id="SM01202">
    <property type="entry name" value="FerI"/>
    <property type="match status" value="1"/>
</dbReference>
<protein>
    <recommendedName>
        <fullName evidence="8">C2 domain-containing protein</fullName>
    </recommendedName>
</protein>
<dbReference type="PANTHER" id="PTHR12546">
    <property type="entry name" value="FER-1-LIKE"/>
    <property type="match status" value="1"/>
</dbReference>
<accession>A0A0G4HX89</accession>
<evidence type="ECO:0000256" key="2">
    <source>
        <dbReference type="ARBA" id="ARBA00022692"/>
    </source>
</evidence>
<keyword evidence="5 7" id="KW-0472">Membrane</keyword>
<evidence type="ECO:0000256" key="4">
    <source>
        <dbReference type="ARBA" id="ARBA00022989"/>
    </source>
</evidence>
<dbReference type="SMART" id="SM00239">
    <property type="entry name" value="C2"/>
    <property type="match status" value="2"/>
</dbReference>
<dbReference type="AlphaFoldDB" id="A0A0G4HX89"/>
<dbReference type="GO" id="GO:0007009">
    <property type="term" value="P:plasma membrane organization"/>
    <property type="evidence" value="ECO:0007669"/>
    <property type="project" value="TreeGrafter"/>
</dbReference>
<comment type="subcellular location">
    <subcellularLocation>
        <location evidence="1">Membrane</location>
        <topology evidence="1">Single-pass membrane protein</topology>
    </subcellularLocation>
</comment>
<dbReference type="InterPro" id="IPR012968">
    <property type="entry name" value="FerIin_dom"/>
</dbReference>
<dbReference type="CDD" id="cd00030">
    <property type="entry name" value="C2"/>
    <property type="match status" value="1"/>
</dbReference>
<gene>
    <name evidence="9" type="ORF">Cvel_9223</name>
</gene>
<dbReference type="InterPro" id="IPR035892">
    <property type="entry name" value="C2_domain_sf"/>
</dbReference>
<feature type="transmembrane region" description="Helical" evidence="7">
    <location>
        <begin position="1225"/>
        <end position="1245"/>
    </location>
</feature>
<keyword evidence="4 7" id="KW-1133">Transmembrane helix</keyword>
<dbReference type="InterPro" id="IPR037721">
    <property type="entry name" value="Ferlin"/>
</dbReference>
<keyword evidence="3" id="KW-0677">Repeat</keyword>
<dbReference type="PhylomeDB" id="A0A0G4HX89"/>
<feature type="domain" description="C2" evidence="8">
    <location>
        <begin position="789"/>
        <end position="910"/>
    </location>
</feature>
<evidence type="ECO:0000256" key="1">
    <source>
        <dbReference type="ARBA" id="ARBA00004167"/>
    </source>
</evidence>
<evidence type="ECO:0000259" key="8">
    <source>
        <dbReference type="PROSITE" id="PS50004"/>
    </source>
</evidence>
<evidence type="ECO:0000256" key="7">
    <source>
        <dbReference type="SAM" id="Phobius"/>
    </source>
</evidence>
<dbReference type="Pfam" id="PF00168">
    <property type="entry name" value="C2"/>
    <property type="match status" value="3"/>
</dbReference>
<dbReference type="VEuPathDB" id="CryptoDB:Cvel_9223"/>
<evidence type="ECO:0000313" key="9">
    <source>
        <dbReference type="EMBL" id="CEM49113.1"/>
    </source>
</evidence>